<dbReference type="EMBL" id="MDZA01000111">
    <property type="protein sequence ID" value="OGX90839.1"/>
    <property type="molecule type" value="Genomic_DNA"/>
</dbReference>
<dbReference type="PROSITE" id="PS51257">
    <property type="entry name" value="PROKAR_LIPOPROTEIN"/>
    <property type="match status" value="1"/>
</dbReference>
<protein>
    <submittedName>
        <fullName evidence="1">Uncharacterized protein</fullName>
    </submittedName>
</protein>
<dbReference type="Proteomes" id="UP000177506">
    <property type="component" value="Unassembled WGS sequence"/>
</dbReference>
<sequence>MLLGCKHDADLHPLCYPGTVVGSSCTDGLLVDVDPAYPIGNPTSLAGGAFLGHNIVAVNYSTLAGVGNLATGQHLYFTCTNATNEPRGTVCLAYDPVKPAVPHLVLTTASATPCTAP</sequence>
<organism evidence="1 2">
    <name type="scientific">Hymenobacter coccineus</name>
    <dbReference type="NCBI Taxonomy" id="1908235"/>
    <lineage>
        <taxon>Bacteria</taxon>
        <taxon>Pseudomonadati</taxon>
        <taxon>Bacteroidota</taxon>
        <taxon>Cytophagia</taxon>
        <taxon>Cytophagales</taxon>
        <taxon>Hymenobacteraceae</taxon>
        <taxon>Hymenobacter</taxon>
    </lineage>
</organism>
<proteinExistence type="predicted"/>
<comment type="caution">
    <text evidence="1">The sequence shown here is derived from an EMBL/GenBank/DDBJ whole genome shotgun (WGS) entry which is preliminary data.</text>
</comment>
<gene>
    <name evidence="1" type="ORF">BEN49_00690</name>
</gene>
<keyword evidence="2" id="KW-1185">Reference proteome</keyword>
<evidence type="ECO:0000313" key="1">
    <source>
        <dbReference type="EMBL" id="OGX90839.1"/>
    </source>
</evidence>
<evidence type="ECO:0000313" key="2">
    <source>
        <dbReference type="Proteomes" id="UP000177506"/>
    </source>
</evidence>
<name>A0A1G1TIZ1_9BACT</name>
<accession>A0A1G1TIZ1</accession>
<reference evidence="1 2" key="1">
    <citation type="submission" date="2016-08" db="EMBL/GenBank/DDBJ databases">
        <title>Hymenobacter coccineus sp. nov., Hymenobacter lapidarius sp. nov. and Hymenobacter glacialis sp. nov., isolated from Antarctic soil.</title>
        <authorList>
            <person name="Sedlacek I."/>
            <person name="Kralova S."/>
            <person name="Kyrova K."/>
            <person name="Maslanova I."/>
            <person name="Stankova E."/>
            <person name="Vrbovska V."/>
            <person name="Nemec M."/>
            <person name="Bartak M."/>
            <person name="Svec P."/>
            <person name="Busse H.-J."/>
            <person name="Pantucek R."/>
        </authorList>
    </citation>
    <scope>NUCLEOTIDE SEQUENCE [LARGE SCALE GENOMIC DNA]</scope>
    <source>
        <strain evidence="1 2">CCM 8649</strain>
    </source>
</reference>
<dbReference type="AlphaFoldDB" id="A0A1G1TIZ1"/>